<keyword evidence="2" id="KW-1185">Reference proteome</keyword>
<dbReference type="AlphaFoldDB" id="A6NWB8"/>
<reference evidence="1 2" key="1">
    <citation type="submission" date="2007-04" db="EMBL/GenBank/DDBJ databases">
        <authorList>
            <person name="Fulton L."/>
            <person name="Clifton S."/>
            <person name="Fulton B."/>
            <person name="Xu J."/>
            <person name="Minx P."/>
            <person name="Pepin K.H."/>
            <person name="Johnson M."/>
            <person name="Thiruvilangam P."/>
            <person name="Bhonagiri V."/>
            <person name="Nash W.E."/>
            <person name="Mardis E.R."/>
            <person name="Wilson R.K."/>
        </authorList>
    </citation>
    <scope>NUCLEOTIDE SEQUENCE [LARGE SCALE GENOMIC DNA]</scope>
    <source>
        <strain evidence="1 2">ATCC 29799</strain>
    </source>
</reference>
<name>A6NWB8_9FIRM</name>
<comment type="caution">
    <text evidence="1">The sequence shown here is derived from an EMBL/GenBank/DDBJ whole genome shotgun (WGS) entry which is preliminary data.</text>
</comment>
<dbReference type="EMBL" id="AAXG02000015">
    <property type="protein sequence ID" value="EDM99775.1"/>
    <property type="molecule type" value="Genomic_DNA"/>
</dbReference>
<evidence type="ECO:0000313" key="2">
    <source>
        <dbReference type="Proteomes" id="UP000003639"/>
    </source>
</evidence>
<evidence type="ECO:0000313" key="1">
    <source>
        <dbReference type="EMBL" id="EDM99775.1"/>
    </source>
</evidence>
<reference evidence="1 2" key="2">
    <citation type="submission" date="2007-06" db="EMBL/GenBank/DDBJ databases">
        <title>Draft genome sequence of Pseudoflavonifractor capillosus ATCC 29799.</title>
        <authorList>
            <person name="Sudarsanam P."/>
            <person name="Ley R."/>
            <person name="Guruge J."/>
            <person name="Turnbaugh P.J."/>
            <person name="Mahowald M."/>
            <person name="Liep D."/>
            <person name="Gordon J."/>
        </authorList>
    </citation>
    <scope>NUCLEOTIDE SEQUENCE [LARGE SCALE GENOMIC DNA]</scope>
    <source>
        <strain evidence="1 2">ATCC 29799</strain>
    </source>
</reference>
<sequence length="53" mass="6078">MRKPDGRKKKKINIPSLIRFIPFLSELFCAGFSGENPGKEGSGKELYDNFLRF</sequence>
<accession>A6NWB8</accession>
<gene>
    <name evidence="1" type="ORF">BACCAP_02511</name>
</gene>
<organism evidence="1 2">
    <name type="scientific">Pseudoflavonifractor capillosus ATCC 29799</name>
    <dbReference type="NCBI Taxonomy" id="411467"/>
    <lineage>
        <taxon>Bacteria</taxon>
        <taxon>Bacillati</taxon>
        <taxon>Bacillota</taxon>
        <taxon>Clostridia</taxon>
        <taxon>Eubacteriales</taxon>
        <taxon>Oscillospiraceae</taxon>
        <taxon>Pseudoflavonifractor</taxon>
    </lineage>
</organism>
<protein>
    <submittedName>
        <fullName evidence="1">Uncharacterized protein</fullName>
    </submittedName>
</protein>
<dbReference type="Proteomes" id="UP000003639">
    <property type="component" value="Unassembled WGS sequence"/>
</dbReference>
<proteinExistence type="predicted"/>